<gene>
    <name evidence="2" type="ORF">VP01_761g1</name>
</gene>
<evidence type="ECO:0000313" key="3">
    <source>
        <dbReference type="Proteomes" id="UP000037035"/>
    </source>
</evidence>
<sequence>MPRLELRWCCPDHPVWLGDQRGSAVFTSPPESSNGGASIDQPPWRSRERIEAQVGVGLGASFVTIAHLFMIGKETADKACGRFVNAVIKKAGYVGTLPTTQIKEDW</sequence>
<reference evidence="2 3" key="1">
    <citation type="submission" date="2015-08" db="EMBL/GenBank/DDBJ databases">
        <title>Next Generation Sequencing and Analysis of the Genome of Puccinia sorghi L Schw, the Causal Agent of Maize Common Rust.</title>
        <authorList>
            <person name="Rochi L."/>
            <person name="Burguener G."/>
            <person name="Darino M."/>
            <person name="Turjanski A."/>
            <person name="Kreff E."/>
            <person name="Dieguez M.J."/>
            <person name="Sacco F."/>
        </authorList>
    </citation>
    <scope>NUCLEOTIDE SEQUENCE [LARGE SCALE GENOMIC DNA]</scope>
    <source>
        <strain evidence="2 3">RO10H11247</strain>
    </source>
</reference>
<feature type="compositionally biased region" description="Polar residues" evidence="1">
    <location>
        <begin position="25"/>
        <end position="36"/>
    </location>
</feature>
<feature type="region of interest" description="Disordered" evidence="1">
    <location>
        <begin position="22"/>
        <end position="44"/>
    </location>
</feature>
<dbReference type="VEuPathDB" id="FungiDB:VP01_761g1"/>
<evidence type="ECO:0000313" key="2">
    <source>
        <dbReference type="EMBL" id="KNZ46015.1"/>
    </source>
</evidence>
<evidence type="ECO:0000256" key="1">
    <source>
        <dbReference type="SAM" id="MobiDB-lite"/>
    </source>
</evidence>
<keyword evidence="3" id="KW-1185">Reference proteome</keyword>
<proteinExistence type="predicted"/>
<name>A0A0L6UDX9_9BASI</name>
<dbReference type="AlphaFoldDB" id="A0A0L6UDX9"/>
<dbReference type="Proteomes" id="UP000037035">
    <property type="component" value="Unassembled WGS sequence"/>
</dbReference>
<comment type="caution">
    <text evidence="2">The sequence shown here is derived from an EMBL/GenBank/DDBJ whole genome shotgun (WGS) entry which is preliminary data.</text>
</comment>
<organism evidence="2 3">
    <name type="scientific">Puccinia sorghi</name>
    <dbReference type="NCBI Taxonomy" id="27349"/>
    <lineage>
        <taxon>Eukaryota</taxon>
        <taxon>Fungi</taxon>
        <taxon>Dikarya</taxon>
        <taxon>Basidiomycota</taxon>
        <taxon>Pucciniomycotina</taxon>
        <taxon>Pucciniomycetes</taxon>
        <taxon>Pucciniales</taxon>
        <taxon>Pucciniaceae</taxon>
        <taxon>Puccinia</taxon>
    </lineage>
</organism>
<dbReference type="OrthoDB" id="5978759at2759"/>
<protein>
    <submittedName>
        <fullName evidence="2">Uncharacterized protein</fullName>
    </submittedName>
</protein>
<dbReference type="EMBL" id="LAVV01013072">
    <property type="protein sequence ID" value="KNZ46015.1"/>
    <property type="molecule type" value="Genomic_DNA"/>
</dbReference>
<accession>A0A0L6UDX9</accession>